<dbReference type="AlphaFoldDB" id="A0A3R6G3Q2"/>
<evidence type="ECO:0000313" key="3">
    <source>
        <dbReference type="Proteomes" id="UP000286211"/>
    </source>
</evidence>
<dbReference type="Proteomes" id="UP000286501">
    <property type="component" value="Unassembled WGS sequence"/>
</dbReference>
<evidence type="ECO:0000313" key="4">
    <source>
        <dbReference type="Proteomes" id="UP000286501"/>
    </source>
</evidence>
<gene>
    <name evidence="2" type="ORF">DW079_13875</name>
    <name evidence="1" type="ORF">DW250_12215</name>
</gene>
<comment type="caution">
    <text evidence="1">The sequence shown here is derived from an EMBL/GenBank/DDBJ whole genome shotgun (WGS) entry which is preliminary data.</text>
</comment>
<dbReference type="EMBL" id="QRIN01000059">
    <property type="protein sequence ID" value="RHG63787.1"/>
    <property type="molecule type" value="Genomic_DNA"/>
</dbReference>
<evidence type="ECO:0000313" key="2">
    <source>
        <dbReference type="EMBL" id="RHK07367.1"/>
    </source>
</evidence>
<dbReference type="EMBL" id="QRNB01000118">
    <property type="protein sequence ID" value="RHK07367.1"/>
    <property type="molecule type" value="Genomic_DNA"/>
</dbReference>
<dbReference type="RefSeq" id="WP_118201388.1">
    <property type="nucleotide sequence ID" value="NZ_CABOGV010000001.1"/>
</dbReference>
<accession>A0A3R6G3Q2</accession>
<evidence type="ECO:0000313" key="1">
    <source>
        <dbReference type="EMBL" id="RHG63787.1"/>
    </source>
</evidence>
<organism evidence="1 4">
    <name type="scientific">Segatella copri</name>
    <dbReference type="NCBI Taxonomy" id="165179"/>
    <lineage>
        <taxon>Bacteria</taxon>
        <taxon>Pseudomonadati</taxon>
        <taxon>Bacteroidota</taxon>
        <taxon>Bacteroidia</taxon>
        <taxon>Bacteroidales</taxon>
        <taxon>Prevotellaceae</taxon>
        <taxon>Segatella</taxon>
    </lineage>
</organism>
<dbReference type="Proteomes" id="UP000286211">
    <property type="component" value="Unassembled WGS sequence"/>
</dbReference>
<sequence length="177" mass="20338">MKSYFSIKPGATFFLGSSRTLVYHKDDVEIIYKTKTPSGKTYYAHVYLMLGGENSVTLYADWGDYFLHLSSIKDQEHFFGIMKRPCPTFVQIWQSEHPDNIFVMSANAGQTMGLGMDIENVDYRNLAPTYLPFHPLVELGLDKFLDAVNKLYVELNSHCPLKLWKDRLVAVWGQETL</sequence>
<name>A0A3R6G3Q2_9BACT</name>
<proteinExistence type="predicted"/>
<protein>
    <submittedName>
        <fullName evidence="1">Uncharacterized protein</fullName>
    </submittedName>
</protein>
<reference evidence="3 4" key="1">
    <citation type="submission" date="2018-08" db="EMBL/GenBank/DDBJ databases">
        <title>A genome reference for cultivated species of the human gut microbiota.</title>
        <authorList>
            <person name="Zou Y."/>
            <person name="Xue W."/>
            <person name="Luo G."/>
        </authorList>
    </citation>
    <scope>NUCLEOTIDE SEQUENCE [LARGE SCALE GENOMIC DNA]</scope>
    <source>
        <strain evidence="2 3">AF46-2NS</strain>
        <strain evidence="1 4">AM22-1</strain>
    </source>
</reference>